<evidence type="ECO:0000313" key="13">
    <source>
        <dbReference type="Proteomes" id="UP000667802"/>
    </source>
</evidence>
<dbReference type="PRINTS" id="PR00344">
    <property type="entry name" value="BCTRLSENSOR"/>
</dbReference>
<dbReference type="PANTHER" id="PTHR43395">
    <property type="entry name" value="SENSOR HISTIDINE KINASE CHEA"/>
    <property type="match status" value="1"/>
</dbReference>
<feature type="domain" description="Response regulatory" evidence="10">
    <location>
        <begin position="898"/>
        <end position="1014"/>
    </location>
</feature>
<dbReference type="SMART" id="SM00448">
    <property type="entry name" value="REC"/>
    <property type="match status" value="1"/>
</dbReference>
<evidence type="ECO:0000259" key="11">
    <source>
        <dbReference type="PROSITE" id="PS50894"/>
    </source>
</evidence>
<dbReference type="PANTHER" id="PTHR43395:SF1">
    <property type="entry name" value="CHEMOTAXIS PROTEIN CHEA"/>
    <property type="match status" value="1"/>
</dbReference>
<dbReference type="SMART" id="SM00260">
    <property type="entry name" value="CheW"/>
    <property type="match status" value="1"/>
</dbReference>
<dbReference type="FunFam" id="3.30.565.10:FF:000016">
    <property type="entry name" value="Chemotaxis protein CheA, putative"/>
    <property type="match status" value="1"/>
</dbReference>
<dbReference type="InterPro" id="IPR004358">
    <property type="entry name" value="Sig_transdc_His_kin-like_C"/>
</dbReference>
<dbReference type="Pfam" id="PF01627">
    <property type="entry name" value="Hpt"/>
    <property type="match status" value="3"/>
</dbReference>
<dbReference type="InterPro" id="IPR036061">
    <property type="entry name" value="CheW-like_dom_sf"/>
</dbReference>
<feature type="modified residue" description="Phosphohistidine" evidence="7">
    <location>
        <position position="189"/>
    </location>
</feature>
<dbReference type="InterPro" id="IPR011006">
    <property type="entry name" value="CheY-like_superfamily"/>
</dbReference>
<dbReference type="EC" id="2.7.13.3" evidence="2"/>
<dbReference type="InterPro" id="IPR001789">
    <property type="entry name" value="Sig_transdc_resp-reg_receiver"/>
</dbReference>
<feature type="domain" description="HPt" evidence="11">
    <location>
        <begin position="284"/>
        <end position="388"/>
    </location>
</feature>
<dbReference type="GO" id="GO:0006935">
    <property type="term" value="P:chemotaxis"/>
    <property type="evidence" value="ECO:0007669"/>
    <property type="project" value="InterPro"/>
</dbReference>
<dbReference type="Gene3D" id="2.30.30.40">
    <property type="entry name" value="SH3 Domains"/>
    <property type="match status" value="1"/>
</dbReference>
<evidence type="ECO:0000259" key="9">
    <source>
        <dbReference type="PROSITE" id="PS50109"/>
    </source>
</evidence>
<dbReference type="AlphaFoldDB" id="A0AAP5M721"/>
<dbReference type="InterPro" id="IPR003594">
    <property type="entry name" value="HATPase_dom"/>
</dbReference>
<reference evidence="13" key="1">
    <citation type="journal article" date="2021" name="Science">
        <title>Hunting the eagle killer: A cyanobacterial neurotoxin causes vacuolar myelinopathy.</title>
        <authorList>
            <person name="Breinlinger S."/>
            <person name="Phillips T.J."/>
            <person name="Haram B.N."/>
            <person name="Mares J."/>
            <person name="Martinez Yerena J.A."/>
            <person name="Hrouzek P."/>
            <person name="Sobotka R."/>
            <person name="Henderson W.M."/>
            <person name="Schmieder P."/>
            <person name="Williams S.M."/>
            <person name="Lauderdale J.D."/>
            <person name="Wilde H.D."/>
            <person name="Gerrin W."/>
            <person name="Kust A."/>
            <person name="Washington J.W."/>
            <person name="Wagner C."/>
            <person name="Geier B."/>
            <person name="Liebeke M."/>
            <person name="Enke H."/>
            <person name="Niedermeyer T.H.J."/>
            <person name="Wilde S.B."/>
        </authorList>
    </citation>
    <scope>NUCLEOTIDE SEQUENCE [LARGE SCALE GENOMIC DNA]</scope>
    <source>
        <strain evidence="13">Thurmond2011</strain>
    </source>
</reference>
<dbReference type="Pfam" id="PF02518">
    <property type="entry name" value="HATPase_c"/>
    <property type="match status" value="1"/>
</dbReference>
<evidence type="ECO:0000256" key="4">
    <source>
        <dbReference type="ARBA" id="ARBA00022679"/>
    </source>
</evidence>
<dbReference type="RefSeq" id="WP_208348244.1">
    <property type="nucleotide sequence ID" value="NZ_JAALHA020000003.1"/>
</dbReference>
<evidence type="ECO:0000256" key="6">
    <source>
        <dbReference type="ARBA" id="ARBA00023012"/>
    </source>
</evidence>
<evidence type="ECO:0000256" key="1">
    <source>
        <dbReference type="ARBA" id="ARBA00000085"/>
    </source>
</evidence>
<organism evidence="12 13">
    <name type="scientific">Aetokthonos hydrillicola Thurmond2011</name>
    <dbReference type="NCBI Taxonomy" id="2712845"/>
    <lineage>
        <taxon>Bacteria</taxon>
        <taxon>Bacillati</taxon>
        <taxon>Cyanobacteriota</taxon>
        <taxon>Cyanophyceae</taxon>
        <taxon>Nostocales</taxon>
        <taxon>Hapalosiphonaceae</taxon>
        <taxon>Aetokthonos</taxon>
    </lineage>
</organism>
<dbReference type="GO" id="GO:0005737">
    <property type="term" value="C:cytoplasm"/>
    <property type="evidence" value="ECO:0007669"/>
    <property type="project" value="InterPro"/>
</dbReference>
<dbReference type="GO" id="GO:0000155">
    <property type="term" value="F:phosphorelay sensor kinase activity"/>
    <property type="evidence" value="ECO:0007669"/>
    <property type="project" value="InterPro"/>
</dbReference>
<feature type="domain" description="Histidine kinase" evidence="9">
    <location>
        <begin position="511"/>
        <end position="733"/>
    </location>
</feature>
<dbReference type="Gene3D" id="1.20.120.160">
    <property type="entry name" value="HPT domain"/>
    <property type="match status" value="3"/>
</dbReference>
<dbReference type="InterPro" id="IPR036890">
    <property type="entry name" value="HATPase_C_sf"/>
</dbReference>
<evidence type="ECO:0000256" key="7">
    <source>
        <dbReference type="PROSITE-ProRule" id="PRU00110"/>
    </source>
</evidence>
<feature type="modified residue" description="Phosphohistidine" evidence="7">
    <location>
        <position position="331"/>
    </location>
</feature>
<dbReference type="Proteomes" id="UP000667802">
    <property type="component" value="Unassembled WGS sequence"/>
</dbReference>
<keyword evidence="4" id="KW-0808">Transferase</keyword>
<dbReference type="Gene3D" id="1.10.287.560">
    <property type="entry name" value="Histidine kinase CheA-like, homodimeric domain"/>
    <property type="match status" value="1"/>
</dbReference>
<evidence type="ECO:0000256" key="3">
    <source>
        <dbReference type="ARBA" id="ARBA00022553"/>
    </source>
</evidence>
<dbReference type="PROSITE" id="PS50894">
    <property type="entry name" value="HPT"/>
    <property type="match status" value="3"/>
</dbReference>
<evidence type="ECO:0000256" key="5">
    <source>
        <dbReference type="ARBA" id="ARBA00022777"/>
    </source>
</evidence>
<feature type="domain" description="HPt" evidence="11">
    <location>
        <begin position="142"/>
        <end position="246"/>
    </location>
</feature>
<dbReference type="InterPro" id="IPR036641">
    <property type="entry name" value="HPT_dom_sf"/>
</dbReference>
<dbReference type="PROSITE" id="PS50110">
    <property type="entry name" value="RESPONSE_REGULATORY"/>
    <property type="match status" value="1"/>
</dbReference>
<dbReference type="SUPFAM" id="SSF55874">
    <property type="entry name" value="ATPase domain of HSP90 chaperone/DNA topoisomerase II/histidine kinase"/>
    <property type="match status" value="1"/>
</dbReference>
<dbReference type="Pfam" id="PF00072">
    <property type="entry name" value="Response_reg"/>
    <property type="match status" value="1"/>
</dbReference>
<dbReference type="Gene3D" id="3.30.565.10">
    <property type="entry name" value="Histidine kinase-like ATPase, C-terminal domain"/>
    <property type="match status" value="1"/>
</dbReference>
<dbReference type="InterPro" id="IPR005467">
    <property type="entry name" value="His_kinase_dom"/>
</dbReference>
<comment type="caution">
    <text evidence="12">The sequence shown here is derived from an EMBL/GenBank/DDBJ whole genome shotgun (WGS) entry which is preliminary data.</text>
</comment>
<dbReference type="InterPro" id="IPR051315">
    <property type="entry name" value="Bact_Chemotaxis_CheA"/>
</dbReference>
<dbReference type="InterPro" id="IPR002545">
    <property type="entry name" value="CheW-lke_dom"/>
</dbReference>
<dbReference type="EMBL" id="JAALHA020000003">
    <property type="protein sequence ID" value="MDR9894665.1"/>
    <property type="molecule type" value="Genomic_DNA"/>
</dbReference>
<dbReference type="PROSITE" id="PS50109">
    <property type="entry name" value="HIS_KIN"/>
    <property type="match status" value="1"/>
</dbReference>
<dbReference type="InterPro" id="IPR008207">
    <property type="entry name" value="Sig_transdc_His_kin_Hpt_dom"/>
</dbReference>
<comment type="caution">
    <text evidence="7">Lacks conserved residue(s) required for the propagation of feature annotation.</text>
</comment>
<name>A0AAP5M721_9CYAN</name>
<evidence type="ECO:0000256" key="8">
    <source>
        <dbReference type="PROSITE-ProRule" id="PRU00169"/>
    </source>
</evidence>
<dbReference type="InterPro" id="IPR037006">
    <property type="entry name" value="CheA-like_homodim_sf"/>
</dbReference>
<dbReference type="SMART" id="SM00387">
    <property type="entry name" value="HATPase_c"/>
    <property type="match status" value="1"/>
</dbReference>
<dbReference type="SUPFAM" id="SSF47226">
    <property type="entry name" value="Histidine-containing phosphotransfer domain, HPT domain"/>
    <property type="match status" value="3"/>
</dbReference>
<dbReference type="SMART" id="SM01231">
    <property type="entry name" value="H-kinase_dim"/>
    <property type="match status" value="1"/>
</dbReference>
<keyword evidence="3 8" id="KW-0597">Phosphoprotein</keyword>
<dbReference type="SMART" id="SM00073">
    <property type="entry name" value="HPT"/>
    <property type="match status" value="3"/>
</dbReference>
<evidence type="ECO:0000256" key="2">
    <source>
        <dbReference type="ARBA" id="ARBA00012438"/>
    </source>
</evidence>
<keyword evidence="6" id="KW-0902">Two-component regulatory system</keyword>
<dbReference type="SUPFAM" id="SSF52172">
    <property type="entry name" value="CheY-like"/>
    <property type="match status" value="1"/>
</dbReference>
<dbReference type="InterPro" id="IPR004105">
    <property type="entry name" value="CheA-like_dim"/>
</dbReference>
<evidence type="ECO:0000313" key="12">
    <source>
        <dbReference type="EMBL" id="MDR9894665.1"/>
    </source>
</evidence>
<feature type="domain" description="HPt" evidence="11">
    <location>
        <begin position="1"/>
        <end position="106"/>
    </location>
</feature>
<sequence length="1015" mass="114300">MIIEDEEIRNLYRISSQERLHRLEAGLLNLLEETPYNETLWEELLREADSLKAESGNLGLEAIEVLSHEVEKLLLNIKRQEISLTLEVSDRLFQGLNAISLLVQEAVTGEPSGVETNEIRDKLMELVVGSDHPQSTPELVETFIKDEELRNLYKTSSEAHLEKLEAGVLLLLENPDNEELWEELRREVHSLKGDSRSMELKTAVVFSERVEEILLSIKRKQISFNLEVCDRLLQGLNAISMLVHEAVTGQPSKVEIHETLNQLTALLLPEQQPEQKSVPQIVSTLEDDEELLNAYKVASREHLQNLEAGILLLEKHPNDTATLDNLLREAHSLKGDSRSVGLEAVEILIHQVEEILLGIKRQQITLTSDISDSLFQAVDAISRLIQQALAGEATGFEQTEVLNQLTEVASVPDIQGFSSVSVETPPEEATQRVSSSPEVGEAYHIDTIRVDTRHLDALMAQVEELTVTKIAIAHTTSKIEELINLWEEWKAFYNQRQYLGSSSLLINPHQDRLDKIINSLLTYSQENRIKLDLITEEFREKIHTLRLLPLSTVFQFFPRMVRDLAKLQSKEVELIIEGGETTADKHILEEIKDSLMHMVRNAIDHGIETCAERERLGKPPVGKILLRGYQTANNIVIEVADDGKGLDIEMIKQTAIQRQLYTEEELATMTPNQVYSLILSAGFSTRTFITEISGRGIGLDVVRTKVDKFKGNIHIESTLGQGTTFRIQVNTTLTVVKTLLIEVQGIVLGLPIEFVQTTLLISQEEISTSKGRPSIVFNGQDIFVANLADILEFSHCHPYPFTKEVEQEDSHFQSCILVKIGEEQGAFFVDRLLNNQEVVLKPQSQLLKRVRNVTGATILPTGEVCMILNPSDLLKSLQKPDKSLISIKPKETVRKKPVILLVEDSIPVRIQEKRLLERAGYEVVIAVDGLDGYNKLRTRRFDAVLSDIEMPNLDGWALTAKIRQHQEYSKLPIILVTTLTSDEDKKKGADVGANAYIIKGTFNQNALLEILEELV</sequence>
<protein>
    <recommendedName>
        <fullName evidence="2">histidine kinase</fullName>
        <ecNumber evidence="2">2.7.13.3</ecNumber>
    </recommendedName>
</protein>
<evidence type="ECO:0000259" key="10">
    <source>
        <dbReference type="PROSITE" id="PS50110"/>
    </source>
</evidence>
<comment type="catalytic activity">
    <reaction evidence="1">
        <text>ATP + protein L-histidine = ADP + protein N-phospho-L-histidine.</text>
        <dbReference type="EC" id="2.7.13.3"/>
    </reaction>
</comment>
<keyword evidence="13" id="KW-1185">Reference proteome</keyword>
<dbReference type="Gene3D" id="3.40.50.2300">
    <property type="match status" value="1"/>
</dbReference>
<proteinExistence type="predicted"/>
<dbReference type="CDD" id="cd00088">
    <property type="entry name" value="HPT"/>
    <property type="match status" value="2"/>
</dbReference>
<accession>A0AAP5M721</accession>
<feature type="modified residue" description="4-aspartylphosphate" evidence="8">
    <location>
        <position position="947"/>
    </location>
</feature>
<dbReference type="Pfam" id="PF01584">
    <property type="entry name" value="CheW"/>
    <property type="match status" value="1"/>
</dbReference>
<dbReference type="SUPFAM" id="SSF50341">
    <property type="entry name" value="CheW-like"/>
    <property type="match status" value="1"/>
</dbReference>
<gene>
    <name evidence="12" type="ORF">G7B40_008790</name>
</gene>
<keyword evidence="5" id="KW-0418">Kinase</keyword>